<organism evidence="16 17">
    <name type="scientific">Coilia grayii</name>
    <name type="common">Gray's grenadier anchovy</name>
    <dbReference type="NCBI Taxonomy" id="363190"/>
    <lineage>
        <taxon>Eukaryota</taxon>
        <taxon>Metazoa</taxon>
        <taxon>Chordata</taxon>
        <taxon>Craniata</taxon>
        <taxon>Vertebrata</taxon>
        <taxon>Euteleostomi</taxon>
        <taxon>Actinopterygii</taxon>
        <taxon>Neopterygii</taxon>
        <taxon>Teleostei</taxon>
        <taxon>Clupei</taxon>
        <taxon>Clupeiformes</taxon>
        <taxon>Clupeoidei</taxon>
        <taxon>Engraulidae</taxon>
        <taxon>Coilinae</taxon>
        <taxon>Coilia</taxon>
    </lineage>
</organism>
<dbReference type="GO" id="GO:0005737">
    <property type="term" value="C:cytoplasm"/>
    <property type="evidence" value="ECO:0007669"/>
    <property type="project" value="UniProtKB-SubCell"/>
</dbReference>
<evidence type="ECO:0000256" key="10">
    <source>
        <dbReference type="ARBA" id="ARBA00039429"/>
    </source>
</evidence>
<accession>A0ABD1J2Y9</accession>
<dbReference type="FunFam" id="1.20.5.1160:FF:000001">
    <property type="entry name" value="Keratin type II"/>
    <property type="match status" value="1"/>
</dbReference>
<proteinExistence type="inferred from homology"/>
<dbReference type="Gene3D" id="1.20.5.170">
    <property type="match status" value="1"/>
</dbReference>
<keyword evidence="5" id="KW-0416">Keratin</keyword>
<name>A0ABD1J2Y9_9TELE</name>
<dbReference type="GO" id="GO:0005654">
    <property type="term" value="C:nucleoplasm"/>
    <property type="evidence" value="ECO:0007669"/>
    <property type="project" value="UniProtKB-SubCell"/>
</dbReference>
<feature type="coiled-coil region" evidence="14">
    <location>
        <begin position="36"/>
        <end position="307"/>
    </location>
</feature>
<dbReference type="InterPro" id="IPR003054">
    <property type="entry name" value="Keratin_II"/>
</dbReference>
<dbReference type="PANTHER" id="PTHR45616:SF26">
    <property type="entry name" value="KERATIN, TYPE II CYTOSKELETAL 8"/>
    <property type="match status" value="1"/>
</dbReference>
<dbReference type="PANTHER" id="PTHR45616">
    <property type="entry name" value="GATA-TYPE DOMAIN-CONTAINING PROTEIN"/>
    <property type="match status" value="1"/>
</dbReference>
<feature type="domain" description="IF rod" evidence="15">
    <location>
        <begin position="18"/>
        <end position="328"/>
    </location>
</feature>
<dbReference type="PRINTS" id="PR01276">
    <property type="entry name" value="TYPE2KERATIN"/>
</dbReference>
<evidence type="ECO:0000256" key="12">
    <source>
        <dbReference type="ARBA" id="ARBA00042964"/>
    </source>
</evidence>
<evidence type="ECO:0000256" key="1">
    <source>
        <dbReference type="ARBA" id="ARBA00004109"/>
    </source>
</evidence>
<dbReference type="GO" id="GO:0005882">
    <property type="term" value="C:intermediate filament"/>
    <property type="evidence" value="ECO:0007669"/>
    <property type="project" value="UniProtKB-KW"/>
</dbReference>
<dbReference type="InterPro" id="IPR039008">
    <property type="entry name" value="IF_rod_dom"/>
</dbReference>
<dbReference type="SUPFAM" id="SSF64593">
    <property type="entry name" value="Intermediate filament protein, coiled coil region"/>
    <property type="match status" value="2"/>
</dbReference>
<evidence type="ECO:0000256" key="5">
    <source>
        <dbReference type="ARBA" id="ARBA00022744"/>
    </source>
</evidence>
<evidence type="ECO:0000313" key="16">
    <source>
        <dbReference type="EMBL" id="KAL2081559.1"/>
    </source>
</evidence>
<keyword evidence="17" id="KW-1185">Reference proteome</keyword>
<evidence type="ECO:0000256" key="14">
    <source>
        <dbReference type="SAM" id="Coils"/>
    </source>
</evidence>
<reference evidence="16 17" key="1">
    <citation type="submission" date="2024-09" db="EMBL/GenBank/DDBJ databases">
        <title>A chromosome-level genome assembly of Gray's grenadier anchovy, Coilia grayii.</title>
        <authorList>
            <person name="Fu Z."/>
        </authorList>
    </citation>
    <scope>NUCLEOTIDE SEQUENCE [LARGE SCALE GENOMIC DNA]</scope>
    <source>
        <strain evidence="16">G4</strain>
        <tissue evidence="16">Muscle</tissue>
    </source>
</reference>
<comment type="function">
    <text evidence="9">Together with KRT19, helps to link the contractile apparatus to dystrophin at the costameres of striated muscle.</text>
</comment>
<comment type="similarity">
    <text evidence="13">Belongs to the intermediate filament family.</text>
</comment>
<keyword evidence="8" id="KW-0539">Nucleus</keyword>
<comment type="subcellular location">
    <subcellularLocation>
        <location evidence="2">Cytoplasm</location>
    </subcellularLocation>
    <subcellularLocation>
        <location evidence="1">Nucleus matrix</location>
    </subcellularLocation>
    <subcellularLocation>
        <location evidence="3">Nucleus</location>
        <location evidence="3">Nucleoplasm</location>
    </subcellularLocation>
</comment>
<evidence type="ECO:0000256" key="13">
    <source>
        <dbReference type="RuleBase" id="RU000685"/>
    </source>
</evidence>
<dbReference type="InterPro" id="IPR018039">
    <property type="entry name" value="IF_conserved"/>
</dbReference>
<comment type="caution">
    <text evidence="16">The sequence shown here is derived from an EMBL/GenBank/DDBJ whole genome shotgun (WGS) entry which is preliminary data.</text>
</comment>
<evidence type="ECO:0000256" key="8">
    <source>
        <dbReference type="ARBA" id="ARBA00023242"/>
    </source>
</evidence>
<dbReference type="GO" id="GO:0016363">
    <property type="term" value="C:nuclear matrix"/>
    <property type="evidence" value="ECO:0007669"/>
    <property type="project" value="UniProtKB-SubCell"/>
</dbReference>
<keyword evidence="6 13" id="KW-0403">Intermediate filament</keyword>
<evidence type="ECO:0000256" key="6">
    <source>
        <dbReference type="ARBA" id="ARBA00022754"/>
    </source>
</evidence>
<protein>
    <recommendedName>
        <fullName evidence="10">Keratin, type II cytoskeletal 8</fullName>
    </recommendedName>
    <alternativeName>
        <fullName evidence="12">Cytokeratin-8</fullName>
    </alternativeName>
    <alternativeName>
        <fullName evidence="11">Keratin-8</fullName>
    </alternativeName>
</protein>
<dbReference type="Gene3D" id="1.20.5.1160">
    <property type="entry name" value="Vasodilator-stimulated phosphoprotein"/>
    <property type="match status" value="1"/>
</dbReference>
<dbReference type="SMART" id="SM01391">
    <property type="entry name" value="Filament"/>
    <property type="match status" value="1"/>
</dbReference>
<evidence type="ECO:0000256" key="9">
    <source>
        <dbReference type="ARBA" id="ARBA00037766"/>
    </source>
</evidence>
<keyword evidence="4" id="KW-0963">Cytoplasm</keyword>
<keyword evidence="7 14" id="KW-0175">Coiled coil</keyword>
<evidence type="ECO:0000256" key="11">
    <source>
        <dbReference type="ARBA" id="ARBA00042886"/>
    </source>
</evidence>
<evidence type="ECO:0000256" key="4">
    <source>
        <dbReference type="ARBA" id="ARBA00022490"/>
    </source>
</evidence>
<dbReference type="EMBL" id="JBHFQA010000020">
    <property type="protein sequence ID" value="KAL2081559.1"/>
    <property type="molecule type" value="Genomic_DNA"/>
</dbReference>
<dbReference type="Proteomes" id="UP001591681">
    <property type="component" value="Unassembled WGS sequence"/>
</dbReference>
<gene>
    <name evidence="16" type="ORF">ACEWY4_023412</name>
</gene>
<dbReference type="Gene3D" id="1.20.5.500">
    <property type="entry name" value="Single helix bin"/>
    <property type="match status" value="1"/>
</dbReference>
<evidence type="ECO:0000259" key="15">
    <source>
        <dbReference type="PROSITE" id="PS51842"/>
    </source>
</evidence>
<dbReference type="PROSITE" id="PS51842">
    <property type="entry name" value="IF_ROD_2"/>
    <property type="match status" value="1"/>
</dbReference>
<sequence>MDTTKSEAAPRNLNKEKDNGGIVGLNDKFIGLIDKVRGLQDQNKALETRLNILLEQQPYTANISEIVDELKNGLNRQLEKLALDNAKLQQELVRAEDEVEHSREKYEKEVQKKNEAENDFVINKKVVDNGYLDKVRLELELEELLSQLDFLKKGFEEEIKELESLVQNATVVLELEKPRELDMKDILDKVKAQYEAMATRARQDAEQLNQQKMENMMQEAGKREQDVKDQKNVIAELLRQIQRLKAELEILKKQKVHLENDISECEEKATKARQEARKRIALLEEALRKAKQTMALQLREYQELLNVKLALDIEIATYKKLLEGEEMR</sequence>
<evidence type="ECO:0000256" key="7">
    <source>
        <dbReference type="ARBA" id="ARBA00023054"/>
    </source>
</evidence>
<evidence type="ECO:0000313" key="17">
    <source>
        <dbReference type="Proteomes" id="UP001591681"/>
    </source>
</evidence>
<dbReference type="Pfam" id="PF00038">
    <property type="entry name" value="Filament"/>
    <property type="match status" value="1"/>
</dbReference>
<evidence type="ECO:0000256" key="3">
    <source>
        <dbReference type="ARBA" id="ARBA00004642"/>
    </source>
</evidence>
<dbReference type="PROSITE" id="PS00226">
    <property type="entry name" value="IF_ROD_1"/>
    <property type="match status" value="1"/>
</dbReference>
<dbReference type="AlphaFoldDB" id="A0ABD1J2Y9"/>
<evidence type="ECO:0000256" key="2">
    <source>
        <dbReference type="ARBA" id="ARBA00004496"/>
    </source>
</evidence>